<keyword evidence="2" id="KW-1185">Reference proteome</keyword>
<comment type="caution">
    <text evidence="1">The sequence shown here is derived from an EMBL/GenBank/DDBJ whole genome shotgun (WGS) entry which is preliminary data.</text>
</comment>
<evidence type="ECO:0000313" key="2">
    <source>
        <dbReference type="Proteomes" id="UP000789860"/>
    </source>
</evidence>
<name>A0ACA9JTX4_9GLOM</name>
<reference evidence="1" key="1">
    <citation type="submission" date="2021-06" db="EMBL/GenBank/DDBJ databases">
        <authorList>
            <person name="Kallberg Y."/>
            <person name="Tangrot J."/>
            <person name="Rosling A."/>
        </authorList>
    </citation>
    <scope>NUCLEOTIDE SEQUENCE</scope>
    <source>
        <strain evidence="1">AU212A</strain>
    </source>
</reference>
<gene>
    <name evidence="1" type="ORF">SCALOS_LOCUS96</name>
</gene>
<protein>
    <submittedName>
        <fullName evidence="1">2391_t:CDS:1</fullName>
    </submittedName>
</protein>
<organism evidence="1 2">
    <name type="scientific">Scutellospora calospora</name>
    <dbReference type="NCBI Taxonomy" id="85575"/>
    <lineage>
        <taxon>Eukaryota</taxon>
        <taxon>Fungi</taxon>
        <taxon>Fungi incertae sedis</taxon>
        <taxon>Mucoromycota</taxon>
        <taxon>Glomeromycotina</taxon>
        <taxon>Glomeromycetes</taxon>
        <taxon>Diversisporales</taxon>
        <taxon>Gigasporaceae</taxon>
        <taxon>Scutellospora</taxon>
    </lineage>
</organism>
<dbReference type="EMBL" id="CAJVPM010000025">
    <property type="protein sequence ID" value="CAG8434592.1"/>
    <property type="molecule type" value="Genomic_DNA"/>
</dbReference>
<evidence type="ECO:0000313" key="1">
    <source>
        <dbReference type="EMBL" id="CAG8434592.1"/>
    </source>
</evidence>
<dbReference type="Proteomes" id="UP000789860">
    <property type="component" value="Unassembled WGS sequence"/>
</dbReference>
<accession>A0ACA9JTX4</accession>
<proteinExistence type="predicted"/>
<sequence length="208" mass="24099">MIKRLQADKNSEIKNMTLDCDRSGSYRNRLNLTDNSYYKQIALKLLRCLFELYEVRHENIWYLEIRNSKHNYEASVDIFVEAQAREMYAMISSQCIKVLYIYWISLFEPLLYNVSVFALNKICDEWIKVSTATLDSHLRPCTGTLRSIIGLPLDSRASNRISGTYLPSTISSQLEELVNTPPIVLENLVTHKLRGRPANTKNKNTRTT</sequence>